<dbReference type="GO" id="GO:0016787">
    <property type="term" value="F:hydrolase activity"/>
    <property type="evidence" value="ECO:0007669"/>
    <property type="project" value="UniProtKB-UniRule"/>
</dbReference>
<evidence type="ECO:0000313" key="7">
    <source>
        <dbReference type="Proteomes" id="UP000251889"/>
    </source>
</evidence>
<dbReference type="InterPro" id="IPR016035">
    <property type="entry name" value="Acyl_Trfase/lysoPLipase"/>
</dbReference>
<dbReference type="PROSITE" id="PS51635">
    <property type="entry name" value="PNPLA"/>
    <property type="match status" value="1"/>
</dbReference>
<reference evidence="6 7" key="1">
    <citation type="submission" date="2018-06" db="EMBL/GenBank/DDBJ databases">
        <title>Chryseolinea flavus sp. nov., a member of the phylum Bacteroidetes isolated from soil.</title>
        <authorList>
            <person name="Li Y."/>
            <person name="Wang J."/>
        </authorList>
    </citation>
    <scope>NUCLEOTIDE SEQUENCE [LARGE SCALE GENOMIC DNA]</scope>
    <source>
        <strain evidence="6 7">SDU1-6</strain>
    </source>
</reference>
<evidence type="ECO:0000256" key="3">
    <source>
        <dbReference type="ARBA" id="ARBA00023098"/>
    </source>
</evidence>
<keyword evidence="2 4" id="KW-0442">Lipid degradation</keyword>
<dbReference type="InterPro" id="IPR050301">
    <property type="entry name" value="NTE"/>
</dbReference>
<dbReference type="Pfam" id="PF01734">
    <property type="entry name" value="Patatin"/>
    <property type="match status" value="1"/>
</dbReference>
<evidence type="ECO:0000259" key="5">
    <source>
        <dbReference type="PROSITE" id="PS51635"/>
    </source>
</evidence>
<sequence>MKKNVRLVLGSGGARGMAHIGVIEELENEGFVIKEVAGCSMGAVVGGIYCSGYLKEYKHWLIGLSKLDVFKLLDFTLSSQGFVKGERVFKAIEQLIGDHVIENLPIPFTAVATDVTQQQEVYYRSGSLFKALRASIAMPTIFTPVINGKSQLLDGGILNPLPINVVSKEKGDLVVAVNLNANVPKVNGHASRELNTERAAYQKMLDAFRTQILKIDSTAEDRVEHLGFFDLMTKSFDLTQDKLTALTLDLYKPDIVVNICRDSCGVFEFYRANEIIECGRKAFREAVAD</sequence>
<feature type="short sequence motif" description="DGA/G" evidence="4">
    <location>
        <begin position="154"/>
        <end position="156"/>
    </location>
</feature>
<keyword evidence="1 4" id="KW-0378">Hydrolase</keyword>
<dbReference type="RefSeq" id="WP_112746613.1">
    <property type="nucleotide sequence ID" value="NZ_QMFY01000003.1"/>
</dbReference>
<keyword evidence="3 4" id="KW-0443">Lipid metabolism</keyword>
<dbReference type="PANTHER" id="PTHR14226:SF76">
    <property type="entry name" value="NTE FAMILY PROTEIN RSSA"/>
    <property type="match status" value="1"/>
</dbReference>
<dbReference type="SUPFAM" id="SSF52151">
    <property type="entry name" value="FabD/lysophospholipase-like"/>
    <property type="match status" value="1"/>
</dbReference>
<keyword evidence="7" id="KW-1185">Reference proteome</keyword>
<evidence type="ECO:0000313" key="6">
    <source>
        <dbReference type="EMBL" id="RAW01872.1"/>
    </source>
</evidence>
<name>A0A364Y4K0_9BACT</name>
<proteinExistence type="predicted"/>
<feature type="short sequence motif" description="GXSXG" evidence="4">
    <location>
        <begin position="38"/>
        <end position="42"/>
    </location>
</feature>
<accession>A0A364Y4K0</accession>
<feature type="active site" description="Nucleophile" evidence="4">
    <location>
        <position position="40"/>
    </location>
</feature>
<comment type="caution">
    <text evidence="6">The sequence shown here is derived from an EMBL/GenBank/DDBJ whole genome shotgun (WGS) entry which is preliminary data.</text>
</comment>
<dbReference type="EMBL" id="QMFY01000003">
    <property type="protein sequence ID" value="RAW01872.1"/>
    <property type="molecule type" value="Genomic_DNA"/>
</dbReference>
<organism evidence="6 7">
    <name type="scientific">Pseudochryseolinea flava</name>
    <dbReference type="NCBI Taxonomy" id="2059302"/>
    <lineage>
        <taxon>Bacteria</taxon>
        <taxon>Pseudomonadati</taxon>
        <taxon>Bacteroidota</taxon>
        <taxon>Cytophagia</taxon>
        <taxon>Cytophagales</taxon>
        <taxon>Fulvivirgaceae</taxon>
        <taxon>Pseudochryseolinea</taxon>
    </lineage>
</organism>
<comment type="caution">
    <text evidence="4">Lacks conserved residue(s) required for the propagation of feature annotation.</text>
</comment>
<dbReference type="GO" id="GO:0016042">
    <property type="term" value="P:lipid catabolic process"/>
    <property type="evidence" value="ECO:0007669"/>
    <property type="project" value="UniProtKB-UniRule"/>
</dbReference>
<dbReference type="OrthoDB" id="9770965at2"/>
<feature type="active site" description="Proton acceptor" evidence="4">
    <location>
        <position position="154"/>
    </location>
</feature>
<evidence type="ECO:0000256" key="2">
    <source>
        <dbReference type="ARBA" id="ARBA00022963"/>
    </source>
</evidence>
<gene>
    <name evidence="6" type="ORF">DQQ10_09535</name>
</gene>
<dbReference type="PANTHER" id="PTHR14226">
    <property type="entry name" value="NEUROPATHY TARGET ESTERASE/SWISS CHEESE D.MELANOGASTER"/>
    <property type="match status" value="1"/>
</dbReference>
<feature type="domain" description="PNPLA" evidence="5">
    <location>
        <begin position="7"/>
        <end position="167"/>
    </location>
</feature>
<dbReference type="AlphaFoldDB" id="A0A364Y4K0"/>
<evidence type="ECO:0000256" key="1">
    <source>
        <dbReference type="ARBA" id="ARBA00022801"/>
    </source>
</evidence>
<evidence type="ECO:0000256" key="4">
    <source>
        <dbReference type="PROSITE-ProRule" id="PRU01161"/>
    </source>
</evidence>
<protein>
    <submittedName>
        <fullName evidence="6">Phospholipase</fullName>
    </submittedName>
</protein>
<dbReference type="Gene3D" id="3.40.1090.10">
    <property type="entry name" value="Cytosolic phospholipase A2 catalytic domain"/>
    <property type="match status" value="2"/>
</dbReference>
<dbReference type="Proteomes" id="UP000251889">
    <property type="component" value="Unassembled WGS sequence"/>
</dbReference>
<dbReference type="InterPro" id="IPR002641">
    <property type="entry name" value="PNPLA_dom"/>
</dbReference>